<feature type="compositionally biased region" description="Basic and acidic residues" evidence="6">
    <location>
        <begin position="8"/>
        <end position="22"/>
    </location>
</feature>
<dbReference type="Pfam" id="PF00400">
    <property type="entry name" value="WD40"/>
    <property type="match status" value="3"/>
</dbReference>
<feature type="compositionally biased region" description="Low complexity" evidence="6">
    <location>
        <begin position="153"/>
        <end position="165"/>
    </location>
</feature>
<evidence type="ECO:0000259" key="7">
    <source>
        <dbReference type="Pfam" id="PF12265"/>
    </source>
</evidence>
<gene>
    <name evidence="8" type="primary">SPOSA6832_04415</name>
</gene>
<feature type="compositionally biased region" description="Polar residues" evidence="6">
    <location>
        <begin position="372"/>
        <end position="382"/>
    </location>
</feature>
<proteinExistence type="predicted"/>
<dbReference type="InterPro" id="IPR015943">
    <property type="entry name" value="WD40/YVTN_repeat-like_dom_sf"/>
</dbReference>
<dbReference type="InterPro" id="IPR001680">
    <property type="entry name" value="WD40_rpt"/>
</dbReference>
<dbReference type="EMBL" id="CENE01000029">
    <property type="protein sequence ID" value="CEQ42571.1"/>
    <property type="molecule type" value="Genomic_DNA"/>
</dbReference>
<keyword evidence="2" id="KW-0677">Repeat</keyword>
<dbReference type="OrthoDB" id="2161379at2759"/>
<feature type="domain" description="Histone-binding protein RBBP4-like N-terminal" evidence="7">
    <location>
        <begin position="324"/>
        <end position="382"/>
    </location>
</feature>
<feature type="repeat" description="WD" evidence="4">
    <location>
        <begin position="526"/>
        <end position="568"/>
    </location>
</feature>
<dbReference type="PANTHER" id="PTHR45903:SF1">
    <property type="entry name" value="GLUTAMATE-RICH WD REPEAT-CONTAINING PROTEIN 1"/>
    <property type="match status" value="1"/>
</dbReference>
<evidence type="ECO:0000256" key="6">
    <source>
        <dbReference type="SAM" id="MobiDB-lite"/>
    </source>
</evidence>
<feature type="region of interest" description="Disordered" evidence="6">
    <location>
        <begin position="120"/>
        <end position="176"/>
    </location>
</feature>
<dbReference type="SMART" id="SM00320">
    <property type="entry name" value="WD40"/>
    <property type="match status" value="4"/>
</dbReference>
<dbReference type="InterPro" id="IPR036322">
    <property type="entry name" value="WD40_repeat_dom_sf"/>
</dbReference>
<dbReference type="Pfam" id="PF04502">
    <property type="entry name" value="Saf4_Yju2"/>
    <property type="match status" value="1"/>
</dbReference>
<name>A0A0D6ES01_SPOSA</name>
<dbReference type="Proteomes" id="UP000243876">
    <property type="component" value="Unassembled WGS sequence"/>
</dbReference>
<feature type="region of interest" description="Disordered" evidence="6">
    <location>
        <begin position="1"/>
        <end position="28"/>
    </location>
</feature>
<dbReference type="InterPro" id="IPR051972">
    <property type="entry name" value="Glutamate-rich_WD_repeat"/>
</dbReference>
<dbReference type="PROSITE" id="PS50294">
    <property type="entry name" value="WD_REPEATS_REGION"/>
    <property type="match status" value="3"/>
</dbReference>
<dbReference type="AlphaFoldDB" id="A0A0D6ES01"/>
<accession>A0A0D6ES01</accession>
<keyword evidence="1 4" id="KW-0853">WD repeat</keyword>
<reference evidence="9" key="1">
    <citation type="submission" date="2015-02" db="EMBL/GenBank/DDBJ databases">
        <authorList>
            <person name="Gon?alves P."/>
        </authorList>
    </citation>
    <scope>NUCLEOTIDE SEQUENCE [LARGE SCALE GENOMIC DNA]</scope>
</reference>
<keyword evidence="5" id="KW-0175">Coiled coil</keyword>
<dbReference type="PROSITE" id="PS50082">
    <property type="entry name" value="WD_REPEATS_2"/>
    <property type="match status" value="3"/>
</dbReference>
<feature type="repeat" description="WD" evidence="4">
    <location>
        <begin position="572"/>
        <end position="614"/>
    </location>
</feature>
<evidence type="ECO:0000256" key="1">
    <source>
        <dbReference type="ARBA" id="ARBA00022574"/>
    </source>
</evidence>
<feature type="repeat" description="WD" evidence="4">
    <location>
        <begin position="623"/>
        <end position="665"/>
    </location>
</feature>
<feature type="compositionally biased region" description="Acidic residues" evidence="6">
    <location>
        <begin position="383"/>
        <end position="396"/>
    </location>
</feature>
<evidence type="ECO:0000313" key="9">
    <source>
        <dbReference type="Proteomes" id="UP000243876"/>
    </source>
</evidence>
<evidence type="ECO:0000256" key="5">
    <source>
        <dbReference type="SAM" id="Coils"/>
    </source>
</evidence>
<dbReference type="InterPro" id="IPR022052">
    <property type="entry name" value="Histone-bd_RBBP4-like_N"/>
</dbReference>
<dbReference type="Pfam" id="PF12265">
    <property type="entry name" value="CAF1C_H4-bd"/>
    <property type="match status" value="1"/>
</dbReference>
<dbReference type="InterPro" id="IPR020472">
    <property type="entry name" value="WD40_PAC1"/>
</dbReference>
<organism evidence="8 9">
    <name type="scientific">Sporidiobolus salmonicolor</name>
    <name type="common">Yeast-like fungus</name>
    <name type="synonym">Sporobolomyces salmonicolor</name>
    <dbReference type="NCBI Taxonomy" id="5005"/>
    <lineage>
        <taxon>Eukaryota</taxon>
        <taxon>Fungi</taxon>
        <taxon>Dikarya</taxon>
        <taxon>Basidiomycota</taxon>
        <taxon>Pucciniomycotina</taxon>
        <taxon>Microbotryomycetes</taxon>
        <taxon>Sporidiobolales</taxon>
        <taxon>Sporidiobolaceae</taxon>
        <taxon>Sporobolomyces</taxon>
    </lineage>
</organism>
<dbReference type="Gene3D" id="2.130.10.10">
    <property type="entry name" value="YVTN repeat-like/Quinoprotein amine dehydrogenase"/>
    <property type="match status" value="1"/>
</dbReference>
<dbReference type="PANTHER" id="PTHR45903">
    <property type="entry name" value="GLUTAMATE-RICH WD REPEAT-CONTAINING PROTEIN 1"/>
    <property type="match status" value="1"/>
</dbReference>
<dbReference type="PRINTS" id="PR00320">
    <property type="entry name" value="GPROTEINBRPT"/>
</dbReference>
<protein>
    <recommendedName>
        <fullName evidence="3">Glutamate-rich WD repeat-containing protein 1</fullName>
    </recommendedName>
</protein>
<evidence type="ECO:0000256" key="4">
    <source>
        <dbReference type="PROSITE-ProRule" id="PRU00221"/>
    </source>
</evidence>
<feature type="coiled-coil region" evidence="5">
    <location>
        <begin position="84"/>
        <end position="111"/>
    </location>
</feature>
<sequence length="723" mass="78439">MRNFEPWRANDDKKEDDKLARLEEEENNPMAALENKAIDSKREMDILDALQSLRSRNARIERAAGGIDEGKVLDRVSTSIEVGDREVEQKLSEYELKRKKEEEEDEEEVKRVFGRTYLDGVPDIELDDGGAASSSEGSEPTTPREGDAGSPVAGPSSAKALAAASVKRKLDAVEPTPASLLSAASRSIVDKSFGAGAGGNSPSQPRQSHELTPLPPLVAALSLIMGKRASSPTGRPAQKLSTAPAAADRTTVDEEGMGEFEDQWEDELEDDAEAGEVIDAAEHSDDDEEGEGENGEMEIDQPEEEQRAASPVPFLPTGKLEEGEFLAPDLSTYPLLHSFVPTWPSLSFDILRDNDGEERRGYPVSCALVAGTQAQDPTANEITDNDEDSDDDDTEDDPILNFRAIPHKGCVNRIRARVLPNPLSTGPPVPPDPYHVATFSETGKVHIFDVAPHLHSLLSPATASSTLPKTPVFTLDLHGRAEGYALDWGKPIGGSTSARLLSGDIHSKIFLTTLTPSSFTPSPKPFLSHTDSVEDLQWSPSEPTVFASCSADRSIRVWDIRVKDRKSVIGVAGAHESDVNVISWNNTTNYLLASGGDEGGIKVWDLRNFKGTKAPAPTPVASFSWHTAPITSIEWHPTEDSCFAAAGADDQVTLWDLSVEEDEDERPTGPEAERLKDVPAQLLFCHQGQRDIKEVHWHPQVPGTVISTASDGFNIFKALPFSA</sequence>
<dbReference type="GO" id="GO:0000398">
    <property type="term" value="P:mRNA splicing, via spliceosome"/>
    <property type="evidence" value="ECO:0007669"/>
    <property type="project" value="InterPro"/>
</dbReference>
<feature type="region of interest" description="Disordered" evidence="6">
    <location>
        <begin position="191"/>
        <end position="256"/>
    </location>
</feature>
<feature type="compositionally biased region" description="Acidic residues" evidence="6">
    <location>
        <begin position="284"/>
        <end position="303"/>
    </location>
</feature>
<feature type="compositionally biased region" description="Low complexity" evidence="6">
    <location>
        <begin position="130"/>
        <end position="141"/>
    </location>
</feature>
<dbReference type="GO" id="GO:0042254">
    <property type="term" value="P:ribosome biogenesis"/>
    <property type="evidence" value="ECO:0007669"/>
    <property type="project" value="TreeGrafter"/>
</dbReference>
<evidence type="ECO:0000256" key="2">
    <source>
        <dbReference type="ARBA" id="ARBA00022737"/>
    </source>
</evidence>
<evidence type="ECO:0000256" key="3">
    <source>
        <dbReference type="ARBA" id="ARBA00040876"/>
    </source>
</evidence>
<evidence type="ECO:0000313" key="8">
    <source>
        <dbReference type="EMBL" id="CEQ42571.1"/>
    </source>
</evidence>
<keyword evidence="9" id="KW-1185">Reference proteome</keyword>
<feature type="region of interest" description="Disordered" evidence="6">
    <location>
        <begin position="281"/>
        <end position="316"/>
    </location>
</feature>
<dbReference type="InterPro" id="IPR007590">
    <property type="entry name" value="Saf4/Yju2"/>
</dbReference>
<feature type="region of interest" description="Disordered" evidence="6">
    <location>
        <begin position="371"/>
        <end position="396"/>
    </location>
</feature>
<dbReference type="GO" id="GO:0005730">
    <property type="term" value="C:nucleolus"/>
    <property type="evidence" value="ECO:0007669"/>
    <property type="project" value="TreeGrafter"/>
</dbReference>
<dbReference type="SUPFAM" id="SSF50978">
    <property type="entry name" value="WD40 repeat-like"/>
    <property type="match status" value="1"/>
</dbReference>